<dbReference type="Proteomes" id="UP000729357">
    <property type="component" value="Unassembled WGS sequence"/>
</dbReference>
<feature type="non-terminal residue" evidence="2">
    <location>
        <position position="91"/>
    </location>
</feature>
<feature type="region of interest" description="Disordered" evidence="1">
    <location>
        <begin position="1"/>
        <end position="91"/>
    </location>
</feature>
<evidence type="ECO:0000313" key="2">
    <source>
        <dbReference type="EMBL" id="KAG9969993.1"/>
    </source>
</evidence>
<organism evidence="2 3">
    <name type="scientific">Aureobasidium melanogenum</name>
    <name type="common">Aureobasidium pullulans var. melanogenum</name>
    <dbReference type="NCBI Taxonomy" id="46634"/>
    <lineage>
        <taxon>Eukaryota</taxon>
        <taxon>Fungi</taxon>
        <taxon>Dikarya</taxon>
        <taxon>Ascomycota</taxon>
        <taxon>Pezizomycotina</taxon>
        <taxon>Dothideomycetes</taxon>
        <taxon>Dothideomycetidae</taxon>
        <taxon>Dothideales</taxon>
        <taxon>Saccotheciaceae</taxon>
        <taxon>Aureobasidium</taxon>
    </lineage>
</organism>
<feature type="compositionally biased region" description="Polar residues" evidence="1">
    <location>
        <begin position="82"/>
        <end position="91"/>
    </location>
</feature>
<feature type="compositionally biased region" description="Acidic residues" evidence="1">
    <location>
        <begin position="54"/>
        <end position="65"/>
    </location>
</feature>
<comment type="caution">
    <text evidence="2">The sequence shown here is derived from an EMBL/GenBank/DDBJ whole genome shotgun (WGS) entry which is preliminary data.</text>
</comment>
<reference evidence="2" key="1">
    <citation type="journal article" date="2021" name="J Fungi (Basel)">
        <title>Virulence traits and population genomics of the black yeast Aureobasidium melanogenum.</title>
        <authorList>
            <person name="Cernosa A."/>
            <person name="Sun X."/>
            <person name="Gostincar C."/>
            <person name="Fang C."/>
            <person name="Gunde-Cimerman N."/>
            <person name="Song Z."/>
        </authorList>
    </citation>
    <scope>NUCLEOTIDE SEQUENCE</scope>
    <source>
        <strain evidence="2">EXF-9298</strain>
    </source>
</reference>
<dbReference type="EMBL" id="JAHFXS010002996">
    <property type="protein sequence ID" value="KAG9969993.1"/>
    <property type="molecule type" value="Genomic_DNA"/>
</dbReference>
<accession>A0A9P8FEF8</accession>
<evidence type="ECO:0000313" key="3">
    <source>
        <dbReference type="Proteomes" id="UP000729357"/>
    </source>
</evidence>
<proteinExistence type="predicted"/>
<name>A0A9P8FEF8_AURME</name>
<keyword evidence="3" id="KW-1185">Reference proteome</keyword>
<protein>
    <submittedName>
        <fullName evidence="2">Uncharacterized protein</fullName>
    </submittedName>
</protein>
<sequence length="91" mass="9764">AVATQNENARLAEKINDEDDAQKEARGDESMAEGGDEEESVVERRRKKPARVIDDDDEDEDEDETPAAAGGDVSMVDETVTAAGNENAPDS</sequence>
<feature type="compositionally biased region" description="Acidic residues" evidence="1">
    <location>
        <begin position="30"/>
        <end position="40"/>
    </location>
</feature>
<evidence type="ECO:0000256" key="1">
    <source>
        <dbReference type="SAM" id="MobiDB-lite"/>
    </source>
</evidence>
<feature type="non-terminal residue" evidence="2">
    <location>
        <position position="1"/>
    </location>
</feature>
<reference evidence="2" key="2">
    <citation type="submission" date="2021-08" db="EMBL/GenBank/DDBJ databases">
        <authorList>
            <person name="Gostincar C."/>
            <person name="Sun X."/>
            <person name="Song Z."/>
            <person name="Gunde-Cimerman N."/>
        </authorList>
    </citation>
    <scope>NUCLEOTIDE SEQUENCE</scope>
    <source>
        <strain evidence="2">EXF-9298</strain>
    </source>
</reference>
<dbReference type="AlphaFoldDB" id="A0A9P8FEF8"/>
<gene>
    <name evidence="2" type="ORF">KCU98_g14769</name>
</gene>